<comment type="caution">
    <text evidence="1">The sequence shown here is derived from an EMBL/GenBank/DDBJ whole genome shotgun (WGS) entry which is preliminary data.</text>
</comment>
<gene>
    <name evidence="1" type="ORF">H0H81_011338</name>
</gene>
<keyword evidence="2" id="KW-1185">Reference proteome</keyword>
<feature type="non-terminal residue" evidence="1">
    <location>
        <position position="75"/>
    </location>
</feature>
<dbReference type="EMBL" id="JABCKI010003838">
    <property type="protein sequence ID" value="KAG5641152.1"/>
    <property type="molecule type" value="Genomic_DNA"/>
</dbReference>
<dbReference type="AlphaFoldDB" id="A0A9P7G5K1"/>
<reference evidence="1" key="2">
    <citation type="submission" date="2021-10" db="EMBL/GenBank/DDBJ databases">
        <title>Phylogenomics reveals ancestral predisposition of the termite-cultivated fungus Termitomyces towards a domesticated lifestyle.</title>
        <authorList>
            <person name="Auxier B."/>
            <person name="Grum-Grzhimaylo A."/>
            <person name="Cardenas M.E."/>
            <person name="Lodge J.D."/>
            <person name="Laessoe T."/>
            <person name="Pedersen O."/>
            <person name="Smith M.E."/>
            <person name="Kuyper T.W."/>
            <person name="Franco-Molano E.A."/>
            <person name="Baroni T.J."/>
            <person name="Aanen D.K."/>
        </authorList>
    </citation>
    <scope>NUCLEOTIDE SEQUENCE</scope>
    <source>
        <strain evidence="1">D49</strain>
    </source>
</reference>
<protein>
    <submittedName>
        <fullName evidence="1">Uncharacterized protein</fullName>
    </submittedName>
</protein>
<reference evidence="1" key="1">
    <citation type="submission" date="2021-02" db="EMBL/GenBank/DDBJ databases">
        <authorList>
            <person name="Nieuwenhuis M."/>
            <person name="Van De Peppel L.J.J."/>
        </authorList>
    </citation>
    <scope>NUCLEOTIDE SEQUENCE</scope>
    <source>
        <strain evidence="1">D49</strain>
    </source>
</reference>
<sequence>MGYGQFELCLIQPQNPSPSSASCAALASNITTILPGAVRPGIPTYFAEVNSPWFSHIRMEHFNANWFNISLLIST</sequence>
<name>A0A9P7G5K1_9AGAR</name>
<organism evidence="1 2">
    <name type="scientific">Sphagnurus paluster</name>
    <dbReference type="NCBI Taxonomy" id="117069"/>
    <lineage>
        <taxon>Eukaryota</taxon>
        <taxon>Fungi</taxon>
        <taxon>Dikarya</taxon>
        <taxon>Basidiomycota</taxon>
        <taxon>Agaricomycotina</taxon>
        <taxon>Agaricomycetes</taxon>
        <taxon>Agaricomycetidae</taxon>
        <taxon>Agaricales</taxon>
        <taxon>Tricholomatineae</taxon>
        <taxon>Lyophyllaceae</taxon>
        <taxon>Sphagnurus</taxon>
    </lineage>
</organism>
<proteinExistence type="predicted"/>
<evidence type="ECO:0000313" key="2">
    <source>
        <dbReference type="Proteomes" id="UP000717328"/>
    </source>
</evidence>
<evidence type="ECO:0000313" key="1">
    <source>
        <dbReference type="EMBL" id="KAG5641152.1"/>
    </source>
</evidence>
<dbReference type="OrthoDB" id="3031868at2759"/>
<dbReference type="Proteomes" id="UP000717328">
    <property type="component" value="Unassembled WGS sequence"/>
</dbReference>
<accession>A0A9P7G5K1</accession>